<organism evidence="3 4">
    <name type="scientific">Coptis chinensis</name>
    <dbReference type="NCBI Taxonomy" id="261450"/>
    <lineage>
        <taxon>Eukaryota</taxon>
        <taxon>Viridiplantae</taxon>
        <taxon>Streptophyta</taxon>
        <taxon>Embryophyta</taxon>
        <taxon>Tracheophyta</taxon>
        <taxon>Spermatophyta</taxon>
        <taxon>Magnoliopsida</taxon>
        <taxon>Ranunculales</taxon>
        <taxon>Ranunculaceae</taxon>
        <taxon>Coptidoideae</taxon>
        <taxon>Coptis</taxon>
    </lineage>
</organism>
<dbReference type="Pfam" id="PF00201">
    <property type="entry name" value="UDPGT"/>
    <property type="match status" value="1"/>
</dbReference>
<dbReference type="PANTHER" id="PTHR11926">
    <property type="entry name" value="GLUCOSYL/GLUCURONOSYL TRANSFERASES"/>
    <property type="match status" value="1"/>
</dbReference>
<dbReference type="GO" id="GO:0033485">
    <property type="term" value="P:cyanidin 3-O-glucoside biosynthetic process"/>
    <property type="evidence" value="ECO:0007669"/>
    <property type="project" value="UniProtKB-ARBA"/>
</dbReference>
<dbReference type="Gene3D" id="3.40.50.2000">
    <property type="entry name" value="Glycogen Phosphorylase B"/>
    <property type="match status" value="2"/>
</dbReference>
<evidence type="ECO:0000256" key="2">
    <source>
        <dbReference type="ARBA" id="ARBA00022679"/>
    </source>
</evidence>
<protein>
    <recommendedName>
        <fullName evidence="5">Glycosyltransferase</fullName>
    </recommendedName>
</protein>
<reference evidence="3 4" key="1">
    <citation type="submission" date="2020-10" db="EMBL/GenBank/DDBJ databases">
        <title>The Coptis chinensis genome and diversification of protoberbering-type alkaloids.</title>
        <authorList>
            <person name="Wang B."/>
            <person name="Shu S."/>
            <person name="Song C."/>
            <person name="Liu Y."/>
        </authorList>
    </citation>
    <scope>NUCLEOTIDE SEQUENCE [LARGE SCALE GENOMIC DNA]</scope>
    <source>
        <strain evidence="3">HL-2020</strain>
        <tissue evidence="3">Leaf</tissue>
    </source>
</reference>
<sequence>MAENHAHVASIAFPFGSHAAQILNITRRLARAAPDVTFSFFNTAKSNSSLFESSNARDDEDSCNIKVYNVDDGVPDNHVFSGNPLEEIDFFIKATPSNFKKAIEKAVSDTKKKITCVTNDAFLWMTGDIAEELGVPWVPVWAPGASSLSSHFYTDLIRQSIEGPNDEALSFIPGMSSVRSCDLPQEIFGNLESLFAGILHMAGLKLPSATAVVVNSFEELECSIFEDLKSKLKLCLAVGPLTVVSPSSSNAEDAYGCLLWLDRQKPASVAYVSFGTSATPPPHELAALAEGLEASGVPFLWSLKEFAKVNLPEGFLERTSARGKVVPWTPQSKVLNHAAVALIVTHCGWNTVLESIMGGVPIIYRPFFGDHMLIGRFVSNIWEIGINAGNGVFTKQGTMDALEIILCKEEGGEMRQKIEILKEQARHAVGPAGSTTRNFHTLVNIVRS</sequence>
<dbReference type="AlphaFoldDB" id="A0A835IGK8"/>
<dbReference type="OrthoDB" id="5835829at2759"/>
<name>A0A835IGK8_9MAGN</name>
<dbReference type="Proteomes" id="UP000631114">
    <property type="component" value="Unassembled WGS sequence"/>
</dbReference>
<keyword evidence="4" id="KW-1185">Reference proteome</keyword>
<keyword evidence="2" id="KW-0808">Transferase</keyword>
<dbReference type="EMBL" id="JADFTS010000003">
    <property type="protein sequence ID" value="KAF9617346.1"/>
    <property type="molecule type" value="Genomic_DNA"/>
</dbReference>
<accession>A0A835IGK8</accession>
<evidence type="ECO:0000313" key="3">
    <source>
        <dbReference type="EMBL" id="KAF9617346.1"/>
    </source>
</evidence>
<dbReference type="GO" id="GO:0047213">
    <property type="term" value="F:anthocyanidin 3-O-glucosyltransferase activity"/>
    <property type="evidence" value="ECO:0007669"/>
    <property type="project" value="UniProtKB-ARBA"/>
</dbReference>
<dbReference type="FunFam" id="3.40.50.2000:FF:000060">
    <property type="entry name" value="Glycosyltransferase"/>
    <property type="match status" value="1"/>
</dbReference>
<comment type="caution">
    <text evidence="3">The sequence shown here is derived from an EMBL/GenBank/DDBJ whole genome shotgun (WGS) entry which is preliminary data.</text>
</comment>
<evidence type="ECO:0008006" key="5">
    <source>
        <dbReference type="Google" id="ProtNLM"/>
    </source>
</evidence>
<dbReference type="CDD" id="cd03784">
    <property type="entry name" value="GT1_Gtf-like"/>
    <property type="match status" value="1"/>
</dbReference>
<dbReference type="GO" id="GO:0080043">
    <property type="term" value="F:quercetin 3-O-glucosyltransferase activity"/>
    <property type="evidence" value="ECO:0007669"/>
    <property type="project" value="TreeGrafter"/>
</dbReference>
<comment type="similarity">
    <text evidence="1">Belongs to the UDP-glycosyltransferase family.</text>
</comment>
<dbReference type="SUPFAM" id="SSF53756">
    <property type="entry name" value="UDP-Glycosyltransferase/glycogen phosphorylase"/>
    <property type="match status" value="1"/>
</dbReference>
<dbReference type="InterPro" id="IPR002213">
    <property type="entry name" value="UDP_glucos_trans"/>
</dbReference>
<dbReference type="GO" id="GO:0080044">
    <property type="term" value="F:quercetin 7-O-glucosyltransferase activity"/>
    <property type="evidence" value="ECO:0007669"/>
    <property type="project" value="TreeGrafter"/>
</dbReference>
<gene>
    <name evidence="3" type="ORF">IFM89_035545</name>
</gene>
<evidence type="ECO:0000313" key="4">
    <source>
        <dbReference type="Proteomes" id="UP000631114"/>
    </source>
</evidence>
<dbReference type="GO" id="GO:0031542">
    <property type="term" value="P:positive regulation of anthocyanin biosynthetic process"/>
    <property type="evidence" value="ECO:0007669"/>
    <property type="project" value="UniProtKB-ARBA"/>
</dbReference>
<evidence type="ECO:0000256" key="1">
    <source>
        <dbReference type="ARBA" id="ARBA00009995"/>
    </source>
</evidence>
<dbReference type="FunFam" id="3.40.50.2000:FF:000129">
    <property type="entry name" value="Glycosyltransferase"/>
    <property type="match status" value="1"/>
</dbReference>
<dbReference type="PANTHER" id="PTHR11926:SF1560">
    <property type="entry name" value="UDP-GLYCOSYLTRANSFERASE 74E1-RELATED"/>
    <property type="match status" value="1"/>
</dbReference>
<proteinExistence type="inferred from homology"/>